<dbReference type="InterPro" id="IPR038441">
    <property type="entry name" value="THAP_Znf_sf"/>
</dbReference>
<evidence type="ECO:0000256" key="11">
    <source>
        <dbReference type="PROSITE-ProRule" id="PRU00309"/>
    </source>
</evidence>
<dbReference type="InterPro" id="IPR012313">
    <property type="entry name" value="Znf_FCS"/>
</dbReference>
<dbReference type="AlphaFoldDB" id="A0A8S4B1G2"/>
<dbReference type="SMART" id="SM00561">
    <property type="entry name" value="MBT"/>
    <property type="match status" value="4"/>
</dbReference>
<accession>A0A8S4B1G2</accession>
<gene>
    <name evidence="17" type="ORF">MMEN_LOCUS9838</name>
</gene>
<feature type="repeat" description="MBT" evidence="13">
    <location>
        <begin position="334"/>
        <end position="439"/>
    </location>
</feature>
<evidence type="ECO:0000256" key="1">
    <source>
        <dbReference type="ARBA" id="ARBA00004123"/>
    </source>
</evidence>
<feature type="region of interest" description="Disordered" evidence="14">
    <location>
        <begin position="754"/>
        <end position="843"/>
    </location>
</feature>
<feature type="region of interest" description="Disordered" evidence="14">
    <location>
        <begin position="672"/>
        <end position="719"/>
    </location>
</feature>
<dbReference type="GO" id="GO:0008270">
    <property type="term" value="F:zinc ion binding"/>
    <property type="evidence" value="ECO:0007669"/>
    <property type="project" value="UniProtKB-KW"/>
</dbReference>
<dbReference type="InterPro" id="IPR050548">
    <property type="entry name" value="PcG_chromatin_remod_factors"/>
</dbReference>
<feature type="compositionally biased region" description="Polar residues" evidence="14">
    <location>
        <begin position="769"/>
        <end position="778"/>
    </location>
</feature>
<keyword evidence="10" id="KW-0539">Nucleus</keyword>
<keyword evidence="3" id="KW-0677">Repeat</keyword>
<evidence type="ECO:0000256" key="8">
    <source>
        <dbReference type="ARBA" id="ARBA00023125"/>
    </source>
</evidence>
<feature type="domain" description="FCS-type" evidence="16">
    <location>
        <begin position="140"/>
        <end position="175"/>
    </location>
</feature>
<evidence type="ECO:0000256" key="6">
    <source>
        <dbReference type="ARBA" id="ARBA00022853"/>
    </source>
</evidence>
<dbReference type="PROSITE" id="PS51024">
    <property type="entry name" value="ZF_FCS"/>
    <property type="match status" value="1"/>
</dbReference>
<sequence>MPYHCVAYGCGKTPEDGVTLFRFPKDPAEFRKWEKQVQRTRTKWVATTTSHLCSEHFGKEYFETRPPTAALKLRPGAAPTIFVRPHCSFCSGAGCRTCLPAIQHQSFTAESAVRNICGENNEMAREEEHLTQKGRKPKGKGSDERPAVCEMCGATGSPNNFFSRTKRFCSTSCSRSYSSNSKRSSILARLQGRPPSKKATVLTKVNKVTAGPTEVDGKAPAAFDWGSYLNKEASLGASVSCFAHAPLYDHWDDITIGMKVEVLNTNAVIPSKVYWIATVVQVAGYKALLRYEGFENDGSHDFWCSLVSGELNPIGWCTMTSKLLVPPQDVQDVPDWKDYLMKKLVGASTVPVDFYLKLADSMKTPFKVGMRLEVVDPKHVSQTRMAIVDNVVGGRLRLVYMDQSDAPENVVADFWCHSLSPLLHPVGWSSKVGHANKASANNIESYSFKGNAQSTETLFKKLRITYLGECFFEEGMKLEAIDPLNLGNICVATVRKVLLDGYLMVGIDGTSSSNGSDSFCYHASSHAILPINFCKKNNIPLTAPQGYDPQTFTWESYLEETKAKAAPARLFNADYPGHGFSPNMKLEAVDLMEPRLVCVATVVRCVGRLLLIHFDGWDEEFDQWIDHQSPDIYPIGWCELVGYQLQPPPEPVDLNVNQSVRIKKTKPFMYKGRKRKGHKRGVSMNQAKDDAGHQHEAANAESSQNCPPDVPLIQPKTEPEEEIIAVRVKVEEMETDIDPPELLQKVCLGKVKHEEAGQQVHPEPHRSPDGSSQKNVTHTKMKEQSTAEDKSGAFGSLDESFTGESSMDQSENENQNLQESTQGDGTIDEMEESNSELDEEFVM</sequence>
<keyword evidence="9" id="KW-0804">Transcription</keyword>
<feature type="compositionally biased region" description="Acidic residues" evidence="14">
    <location>
        <begin position="826"/>
        <end position="843"/>
    </location>
</feature>
<dbReference type="Pfam" id="PF02820">
    <property type="entry name" value="MBT"/>
    <property type="match status" value="4"/>
</dbReference>
<evidence type="ECO:0000256" key="4">
    <source>
        <dbReference type="ARBA" id="ARBA00022771"/>
    </source>
</evidence>
<dbReference type="GO" id="GO:0006325">
    <property type="term" value="P:chromatin organization"/>
    <property type="evidence" value="ECO:0007669"/>
    <property type="project" value="UniProtKB-KW"/>
</dbReference>
<keyword evidence="4 12" id="KW-0863">Zinc-finger</keyword>
<evidence type="ECO:0000256" key="5">
    <source>
        <dbReference type="ARBA" id="ARBA00022833"/>
    </source>
</evidence>
<evidence type="ECO:0000256" key="3">
    <source>
        <dbReference type="ARBA" id="ARBA00022737"/>
    </source>
</evidence>
<feature type="domain" description="THAP-type" evidence="15">
    <location>
        <begin position="1"/>
        <end position="82"/>
    </location>
</feature>
<dbReference type="OrthoDB" id="5800688at2759"/>
<feature type="compositionally biased region" description="Basic and acidic residues" evidence="14">
    <location>
        <begin position="780"/>
        <end position="791"/>
    </location>
</feature>
<dbReference type="InterPro" id="IPR006612">
    <property type="entry name" value="THAP_Znf"/>
</dbReference>
<comment type="caution">
    <text evidence="17">The sequence shown here is derived from an EMBL/GenBank/DDBJ whole genome shotgun (WGS) entry which is preliminary data.</text>
</comment>
<reference evidence="17" key="1">
    <citation type="submission" date="2021-05" db="EMBL/GenBank/DDBJ databases">
        <authorList>
            <person name="Tigano A."/>
        </authorList>
    </citation>
    <scope>NUCLEOTIDE SEQUENCE</scope>
</reference>
<dbReference type="PROSITE" id="PS50950">
    <property type="entry name" value="ZF_THAP"/>
    <property type="match status" value="1"/>
</dbReference>
<dbReference type="SUPFAM" id="SSF63748">
    <property type="entry name" value="Tudor/PWWP/MBT"/>
    <property type="match status" value="4"/>
</dbReference>
<evidence type="ECO:0000256" key="12">
    <source>
        <dbReference type="PROSITE-ProRule" id="PRU00367"/>
    </source>
</evidence>
<protein>
    <submittedName>
        <fullName evidence="17">(Atlantic silverside) hypothetical protein</fullName>
    </submittedName>
</protein>
<dbReference type="Gene3D" id="3.30.60.160">
    <property type="match status" value="1"/>
</dbReference>
<keyword evidence="2" id="KW-0479">Metal-binding</keyword>
<dbReference type="PANTHER" id="PTHR12247:SF64">
    <property type="entry name" value="LETHAL(3)MALIGNANT BRAIN TUMOR-LIKE PROTEIN 2"/>
    <property type="match status" value="1"/>
</dbReference>
<keyword evidence="18" id="KW-1185">Reference proteome</keyword>
<dbReference type="Pfam" id="PF05485">
    <property type="entry name" value="THAP"/>
    <property type="match status" value="1"/>
</dbReference>
<keyword evidence="7" id="KW-0805">Transcription regulation</keyword>
<feature type="region of interest" description="Disordered" evidence="14">
    <location>
        <begin position="125"/>
        <end position="145"/>
    </location>
</feature>
<name>A0A8S4B1G2_9TELE</name>
<evidence type="ECO:0000256" key="9">
    <source>
        <dbReference type="ARBA" id="ARBA00023163"/>
    </source>
</evidence>
<dbReference type="PROSITE" id="PS51079">
    <property type="entry name" value="MBT"/>
    <property type="match status" value="4"/>
</dbReference>
<dbReference type="GO" id="GO:0042393">
    <property type="term" value="F:histone binding"/>
    <property type="evidence" value="ECO:0007669"/>
    <property type="project" value="TreeGrafter"/>
</dbReference>
<dbReference type="Gene3D" id="2.30.30.140">
    <property type="match status" value="4"/>
</dbReference>
<feature type="compositionally biased region" description="Basic and acidic residues" evidence="14">
    <location>
        <begin position="754"/>
        <end position="768"/>
    </location>
</feature>
<evidence type="ECO:0000256" key="13">
    <source>
        <dbReference type="PROSITE-ProRule" id="PRU00459"/>
    </source>
</evidence>
<feature type="compositionally biased region" description="Basic and acidic residues" evidence="14">
    <location>
        <begin position="687"/>
        <end position="698"/>
    </location>
</feature>
<evidence type="ECO:0000313" key="18">
    <source>
        <dbReference type="Proteomes" id="UP000677803"/>
    </source>
</evidence>
<dbReference type="GO" id="GO:0005634">
    <property type="term" value="C:nucleus"/>
    <property type="evidence" value="ECO:0007669"/>
    <property type="project" value="UniProtKB-SubCell"/>
</dbReference>
<dbReference type="InterPro" id="IPR004092">
    <property type="entry name" value="Mbt"/>
</dbReference>
<dbReference type="SUPFAM" id="SSF57716">
    <property type="entry name" value="Glucocorticoid receptor-like (DNA-binding domain)"/>
    <property type="match status" value="1"/>
</dbReference>
<evidence type="ECO:0000256" key="2">
    <source>
        <dbReference type="ARBA" id="ARBA00022723"/>
    </source>
</evidence>
<dbReference type="SMART" id="SM00980">
    <property type="entry name" value="THAP"/>
    <property type="match status" value="1"/>
</dbReference>
<dbReference type="GO" id="GO:0003677">
    <property type="term" value="F:DNA binding"/>
    <property type="evidence" value="ECO:0007669"/>
    <property type="project" value="UniProtKB-UniRule"/>
</dbReference>
<dbReference type="Pfam" id="PF21319">
    <property type="entry name" value="zf-FCS_1"/>
    <property type="match status" value="1"/>
</dbReference>
<evidence type="ECO:0000313" key="17">
    <source>
        <dbReference type="EMBL" id="CAG5910309.1"/>
    </source>
</evidence>
<keyword evidence="6" id="KW-0156">Chromatin regulator</keyword>
<dbReference type="CDD" id="cd20100">
    <property type="entry name" value="MBT_dSfmbt-like_rpt4"/>
    <property type="match status" value="1"/>
</dbReference>
<dbReference type="SMART" id="SM00692">
    <property type="entry name" value="DM3"/>
    <property type="match status" value="1"/>
</dbReference>
<evidence type="ECO:0000259" key="16">
    <source>
        <dbReference type="PROSITE" id="PS51024"/>
    </source>
</evidence>
<proteinExistence type="predicted"/>
<feature type="repeat" description="MBT" evidence="13">
    <location>
        <begin position="441"/>
        <end position="544"/>
    </location>
</feature>
<feature type="compositionally biased region" description="Basic residues" evidence="14">
    <location>
        <begin position="672"/>
        <end position="681"/>
    </location>
</feature>
<feature type="repeat" description="MBT" evidence="13">
    <location>
        <begin position="223"/>
        <end position="327"/>
    </location>
</feature>
<organism evidence="17 18">
    <name type="scientific">Menidia menidia</name>
    <name type="common">Atlantic silverside</name>
    <dbReference type="NCBI Taxonomy" id="238744"/>
    <lineage>
        <taxon>Eukaryota</taxon>
        <taxon>Metazoa</taxon>
        <taxon>Chordata</taxon>
        <taxon>Craniata</taxon>
        <taxon>Vertebrata</taxon>
        <taxon>Euteleostomi</taxon>
        <taxon>Actinopterygii</taxon>
        <taxon>Neopterygii</taxon>
        <taxon>Teleostei</taxon>
        <taxon>Neoteleostei</taxon>
        <taxon>Acanthomorphata</taxon>
        <taxon>Ovalentaria</taxon>
        <taxon>Atherinomorphae</taxon>
        <taxon>Atheriniformes</taxon>
        <taxon>Atherinopsidae</taxon>
        <taxon>Menidiinae</taxon>
        <taxon>Menidia</taxon>
    </lineage>
</organism>
<evidence type="ECO:0000256" key="10">
    <source>
        <dbReference type="ARBA" id="ARBA00023242"/>
    </source>
</evidence>
<dbReference type="Gene3D" id="6.20.210.20">
    <property type="entry name" value="THAP domain"/>
    <property type="match status" value="1"/>
</dbReference>
<feature type="repeat" description="MBT" evidence="13">
    <location>
        <begin position="552"/>
        <end position="648"/>
    </location>
</feature>
<dbReference type="GO" id="GO:0003682">
    <property type="term" value="F:chromatin binding"/>
    <property type="evidence" value="ECO:0007669"/>
    <property type="project" value="TreeGrafter"/>
</dbReference>
<feature type="compositionally biased region" description="Polar residues" evidence="14">
    <location>
        <begin position="802"/>
        <end position="824"/>
    </location>
</feature>
<dbReference type="PANTHER" id="PTHR12247">
    <property type="entry name" value="POLYCOMB GROUP PROTEIN"/>
    <property type="match status" value="1"/>
</dbReference>
<dbReference type="GO" id="GO:0045892">
    <property type="term" value="P:negative regulation of DNA-templated transcription"/>
    <property type="evidence" value="ECO:0007669"/>
    <property type="project" value="TreeGrafter"/>
</dbReference>
<keyword evidence="8 11" id="KW-0238">DNA-binding</keyword>
<evidence type="ECO:0000259" key="15">
    <source>
        <dbReference type="PROSITE" id="PS50950"/>
    </source>
</evidence>
<comment type="subcellular location">
    <subcellularLocation>
        <location evidence="1">Nucleus</location>
    </subcellularLocation>
</comment>
<keyword evidence="5" id="KW-0862">Zinc</keyword>
<evidence type="ECO:0000256" key="7">
    <source>
        <dbReference type="ARBA" id="ARBA00023015"/>
    </source>
</evidence>
<dbReference type="InterPro" id="IPR038603">
    <property type="entry name" value="Znf_FCS_sf"/>
</dbReference>
<dbReference type="Proteomes" id="UP000677803">
    <property type="component" value="Unassembled WGS sequence"/>
</dbReference>
<dbReference type="EMBL" id="CAJRST010010001">
    <property type="protein sequence ID" value="CAG5910309.1"/>
    <property type="molecule type" value="Genomic_DNA"/>
</dbReference>
<evidence type="ECO:0000256" key="14">
    <source>
        <dbReference type="SAM" id="MobiDB-lite"/>
    </source>
</evidence>